<keyword evidence="3" id="KW-1185">Reference proteome</keyword>
<feature type="region of interest" description="Disordered" evidence="1">
    <location>
        <begin position="76"/>
        <end position="99"/>
    </location>
</feature>
<organism evidence="2 3">
    <name type="scientific">Trifolium medium</name>
    <dbReference type="NCBI Taxonomy" id="97028"/>
    <lineage>
        <taxon>Eukaryota</taxon>
        <taxon>Viridiplantae</taxon>
        <taxon>Streptophyta</taxon>
        <taxon>Embryophyta</taxon>
        <taxon>Tracheophyta</taxon>
        <taxon>Spermatophyta</taxon>
        <taxon>Magnoliopsida</taxon>
        <taxon>eudicotyledons</taxon>
        <taxon>Gunneridae</taxon>
        <taxon>Pentapetalae</taxon>
        <taxon>rosids</taxon>
        <taxon>fabids</taxon>
        <taxon>Fabales</taxon>
        <taxon>Fabaceae</taxon>
        <taxon>Papilionoideae</taxon>
        <taxon>50 kb inversion clade</taxon>
        <taxon>NPAAA clade</taxon>
        <taxon>Hologalegina</taxon>
        <taxon>IRL clade</taxon>
        <taxon>Trifolieae</taxon>
        <taxon>Trifolium</taxon>
    </lineage>
</organism>
<proteinExistence type="predicted"/>
<evidence type="ECO:0000313" key="3">
    <source>
        <dbReference type="Proteomes" id="UP000265520"/>
    </source>
</evidence>
<dbReference type="EMBL" id="LXQA010080817">
    <property type="protein sequence ID" value="MCI11611.1"/>
    <property type="molecule type" value="Genomic_DNA"/>
</dbReference>
<reference evidence="2 3" key="1">
    <citation type="journal article" date="2018" name="Front. Plant Sci.">
        <title>Red Clover (Trifolium pratense) and Zigzag Clover (T. medium) - A Picture of Genomic Similarities and Differences.</title>
        <authorList>
            <person name="Dluhosova J."/>
            <person name="Istvanek J."/>
            <person name="Nedelnik J."/>
            <person name="Repkova J."/>
        </authorList>
    </citation>
    <scope>NUCLEOTIDE SEQUENCE [LARGE SCALE GENOMIC DNA]</scope>
    <source>
        <strain evidence="3">cv. 10/8</strain>
        <tissue evidence="2">Leaf</tissue>
    </source>
</reference>
<name>A0A392PHQ1_9FABA</name>
<feature type="compositionally biased region" description="Basic and acidic residues" evidence="1">
    <location>
        <begin position="90"/>
        <end position="99"/>
    </location>
</feature>
<accession>A0A392PHQ1</accession>
<feature type="non-terminal residue" evidence="2">
    <location>
        <position position="1"/>
    </location>
</feature>
<evidence type="ECO:0000313" key="2">
    <source>
        <dbReference type="EMBL" id="MCI11611.1"/>
    </source>
</evidence>
<evidence type="ECO:0000256" key="1">
    <source>
        <dbReference type="SAM" id="MobiDB-lite"/>
    </source>
</evidence>
<dbReference type="AlphaFoldDB" id="A0A392PHQ1"/>
<comment type="caution">
    <text evidence="2">The sequence shown here is derived from an EMBL/GenBank/DDBJ whole genome shotgun (WGS) entry which is preliminary data.</text>
</comment>
<sequence>GTENFLECDALISEMFQHFLKAIREHHPDNGTENFLAVTFLMLSRSGESKSKDTSSLSSITSVIMVSLDEKHYPDDAPLWPSKNAGTSPKSEHHIQGSS</sequence>
<protein>
    <submittedName>
        <fullName evidence="2">Sister chromatid cohesion protein PDS5-like protein</fullName>
    </submittedName>
</protein>
<dbReference type="Proteomes" id="UP000265520">
    <property type="component" value="Unassembled WGS sequence"/>
</dbReference>